<feature type="signal peptide" evidence="10">
    <location>
        <begin position="1"/>
        <end position="28"/>
    </location>
</feature>
<dbReference type="GeneID" id="117640555"/>
<dbReference type="InterPro" id="IPR005203">
    <property type="entry name" value="Hemocyanin_C"/>
</dbReference>
<dbReference type="RefSeq" id="XP_034232983.1">
    <property type="nucleotide sequence ID" value="XM_034377092.1"/>
</dbReference>
<evidence type="ECO:0000256" key="6">
    <source>
        <dbReference type="ARBA" id="ARBA00023002"/>
    </source>
</evidence>
<keyword evidence="6" id="KW-0560">Oxidoreductase</keyword>
<dbReference type="SUPFAM" id="SSF48050">
    <property type="entry name" value="Hemocyanin, N-terminal domain"/>
    <property type="match status" value="1"/>
</dbReference>
<dbReference type="SUPFAM" id="SSF48056">
    <property type="entry name" value="Di-copper centre-containing domain"/>
    <property type="match status" value="1"/>
</dbReference>
<dbReference type="InterPro" id="IPR037020">
    <property type="entry name" value="Hemocyanin_C_sf"/>
</dbReference>
<reference evidence="13" key="1">
    <citation type="submission" date="2025-08" db="UniProtKB">
        <authorList>
            <consortium name="RefSeq"/>
        </authorList>
    </citation>
    <scope>IDENTIFICATION</scope>
    <source>
        <tissue evidence="13">Total insect</tissue>
    </source>
</reference>
<evidence type="ECO:0000256" key="5">
    <source>
        <dbReference type="ARBA" id="ARBA00022723"/>
    </source>
</evidence>
<feature type="domain" description="Tyrosinase copper-binding" evidence="11">
    <location>
        <begin position="430"/>
        <end position="441"/>
    </location>
</feature>
<keyword evidence="5" id="KW-0479">Metal-binding</keyword>
<evidence type="ECO:0000256" key="10">
    <source>
        <dbReference type="SAM" id="SignalP"/>
    </source>
</evidence>
<dbReference type="PANTHER" id="PTHR11511:SF4">
    <property type="entry name" value="PHENOLOXIDASE 2-RELATED"/>
    <property type="match status" value="1"/>
</dbReference>
<name>A0A6P8Y0I6_THRPL</name>
<evidence type="ECO:0000256" key="4">
    <source>
        <dbReference type="ARBA" id="ARBA00022525"/>
    </source>
</evidence>
<dbReference type="Gene3D" id="2.60.40.1520">
    <property type="entry name" value="Hemocyanin, C-terminal domain"/>
    <property type="match status" value="1"/>
</dbReference>
<dbReference type="PANTHER" id="PTHR11511">
    <property type="entry name" value="LARVAL STORAGE PROTEIN/PHENOLOXIDASE"/>
    <property type="match status" value="1"/>
</dbReference>
<comment type="cofactor">
    <cofactor evidence="1">
        <name>Cu(2+)</name>
        <dbReference type="ChEBI" id="CHEBI:29036"/>
    </cofactor>
</comment>
<dbReference type="PRINTS" id="PR00187">
    <property type="entry name" value="HAEMOCYANIN"/>
</dbReference>
<dbReference type="Gene3D" id="1.20.1370.10">
    <property type="entry name" value="Hemocyanin, N-terminal domain"/>
    <property type="match status" value="1"/>
</dbReference>
<dbReference type="GO" id="GO:0006582">
    <property type="term" value="P:melanin metabolic process"/>
    <property type="evidence" value="ECO:0007669"/>
    <property type="project" value="UniProtKB-ARBA"/>
</dbReference>
<dbReference type="InterPro" id="IPR013788">
    <property type="entry name" value="Hemocyanin/hexamerin"/>
</dbReference>
<dbReference type="OrthoDB" id="8119704at2759"/>
<evidence type="ECO:0000256" key="2">
    <source>
        <dbReference type="ARBA" id="ARBA00004613"/>
    </source>
</evidence>
<evidence type="ECO:0000313" key="12">
    <source>
        <dbReference type="Proteomes" id="UP000515158"/>
    </source>
</evidence>
<dbReference type="InParanoid" id="A0A6P8Y0I6"/>
<organism evidence="13">
    <name type="scientific">Thrips palmi</name>
    <name type="common">Melon thrips</name>
    <dbReference type="NCBI Taxonomy" id="161013"/>
    <lineage>
        <taxon>Eukaryota</taxon>
        <taxon>Metazoa</taxon>
        <taxon>Ecdysozoa</taxon>
        <taxon>Arthropoda</taxon>
        <taxon>Hexapoda</taxon>
        <taxon>Insecta</taxon>
        <taxon>Pterygota</taxon>
        <taxon>Neoptera</taxon>
        <taxon>Paraneoptera</taxon>
        <taxon>Thysanoptera</taxon>
        <taxon>Terebrantia</taxon>
        <taxon>Thripoidea</taxon>
        <taxon>Thripidae</taxon>
        <taxon>Thrips</taxon>
    </lineage>
</organism>
<dbReference type="SUPFAM" id="SSF81296">
    <property type="entry name" value="E set domains"/>
    <property type="match status" value="1"/>
</dbReference>
<dbReference type="PROSITE" id="PS00498">
    <property type="entry name" value="TYROSINASE_2"/>
    <property type="match status" value="1"/>
</dbReference>
<keyword evidence="12" id="KW-1185">Reference proteome</keyword>
<dbReference type="InterPro" id="IPR008922">
    <property type="entry name" value="Di-copper_centre_dom_sf"/>
</dbReference>
<dbReference type="Gene3D" id="1.10.1280.10">
    <property type="entry name" value="Di-copper center containing domain from catechol oxidase"/>
    <property type="match status" value="1"/>
</dbReference>
<dbReference type="AlphaFoldDB" id="A0A6P8Y0I6"/>
<dbReference type="Pfam" id="PF00372">
    <property type="entry name" value="Hemocyanin_M"/>
    <property type="match status" value="1"/>
</dbReference>
<keyword evidence="7" id="KW-0186">Copper</keyword>
<keyword evidence="10" id="KW-0732">Signal</keyword>
<evidence type="ECO:0000256" key="1">
    <source>
        <dbReference type="ARBA" id="ARBA00001973"/>
    </source>
</evidence>
<accession>A0A6P8Y0I6</accession>
<dbReference type="InterPro" id="IPR014756">
    <property type="entry name" value="Ig_E-set"/>
</dbReference>
<evidence type="ECO:0000256" key="8">
    <source>
        <dbReference type="ARBA" id="ARBA00023033"/>
    </source>
</evidence>
<dbReference type="InterPro" id="IPR036697">
    <property type="entry name" value="Hemocyanin_N_sf"/>
</dbReference>
<gene>
    <name evidence="13" type="primary">LOC117640555</name>
</gene>
<comment type="subcellular location">
    <subcellularLocation>
        <location evidence="2">Secreted</location>
    </subcellularLocation>
</comment>
<evidence type="ECO:0000256" key="7">
    <source>
        <dbReference type="ARBA" id="ARBA00023008"/>
    </source>
</evidence>
<proteinExistence type="inferred from homology"/>
<sequence length="726" mass="83014">MARGTGNHGWSVVRLAVVAVICCINVAAHRHAARPTVAEASDLVYLFHRPAEPVFSLRGVHRNVAFDVPRPYLPERYRHVAQEIRAAALRSGARLIQVPNLPMPEKEFADVNGILPYRSPFTISAPTFLNLVRRFWHFFRDSKTVPELVAKAVWARLHFNPEMILHTLLLTMLRSSLKGVKDVQIPELPQYIPELYTDDEFFAKVREEMYFLPEKNRIPVPVLRIVTADKESPLWYFREDPNYNVFHWKWHARYPMGYDDPQYVDLPRRGELFVHLHRQIVARYNAERFTNGLPAVLPMDVSKPLQIGYFPKMVHLHGAKGTIGRQANTSLLPIKDFVQNHFKQRALYEEVLKQDYVVYKNGTKVKLVGIAGLDIVSNLLEGNALLSPNIDFYGNIHNNMHGSLSKAADPLGLYKEPFAVTSYITTVAKDPNFYNIHKLMDDLYEKYKRKLRPYTSRDVTPLPKVRLQSVAVRTEGASRDNVLRTFMQETDLDVSLGLDYTPPGRQYARFTHLQHRRFNYVFKLVNSEKTKRKVFIRIFLLITKNENGDEVDLDFQRRFSIQMDTFETTLKPGVNTVRRASSSSALSIDHDAIFSPQSKRSEVHRVNSCRCGWPQGMLLPRGSESGTPYKILAMVTDYEQDKAPASGSEVCNDGWLLCGVPGSSHYPDERAMGFPLDRPYRSGVRTLRDFLTTNMAVADVVVSFEKHTQRPSPLLRGGASTSWMPS</sequence>
<evidence type="ECO:0000259" key="11">
    <source>
        <dbReference type="PROSITE" id="PS00498"/>
    </source>
</evidence>
<dbReference type="Pfam" id="PF03723">
    <property type="entry name" value="Hemocyanin_C"/>
    <property type="match status" value="1"/>
</dbReference>
<dbReference type="InterPro" id="IPR000896">
    <property type="entry name" value="Hemocyanin/hexamerin_mid_dom"/>
</dbReference>
<dbReference type="InterPro" id="IPR002227">
    <property type="entry name" value="Tyrosinase_Cu-bd"/>
</dbReference>
<comment type="similarity">
    <text evidence="3">Belongs to the tyrosinase family.</text>
</comment>
<feature type="chain" id="PRO_5028477427" evidence="10">
    <location>
        <begin position="29"/>
        <end position="726"/>
    </location>
</feature>
<evidence type="ECO:0000256" key="9">
    <source>
        <dbReference type="ARBA" id="ARBA00023157"/>
    </source>
</evidence>
<evidence type="ECO:0000256" key="3">
    <source>
        <dbReference type="ARBA" id="ARBA00009928"/>
    </source>
</evidence>
<keyword evidence="8" id="KW-0503">Monooxygenase</keyword>
<dbReference type="Proteomes" id="UP000515158">
    <property type="component" value="Unplaced"/>
</dbReference>
<keyword evidence="9" id="KW-1015">Disulfide bond</keyword>
<protein>
    <submittedName>
        <fullName evidence="13">Phenoloxidase 2-like</fullName>
    </submittedName>
</protein>
<dbReference type="KEGG" id="tpal:117640555"/>
<evidence type="ECO:0000313" key="13">
    <source>
        <dbReference type="RefSeq" id="XP_034232983.1"/>
    </source>
</evidence>
<dbReference type="GO" id="GO:0004503">
    <property type="term" value="F:tyrosinase activity"/>
    <property type="evidence" value="ECO:0007669"/>
    <property type="project" value="UniProtKB-ARBA"/>
</dbReference>
<dbReference type="GO" id="GO:0046872">
    <property type="term" value="F:metal ion binding"/>
    <property type="evidence" value="ECO:0007669"/>
    <property type="project" value="UniProtKB-KW"/>
</dbReference>
<dbReference type="GO" id="GO:0005576">
    <property type="term" value="C:extracellular region"/>
    <property type="evidence" value="ECO:0007669"/>
    <property type="project" value="UniProtKB-SubCell"/>
</dbReference>
<keyword evidence="4" id="KW-0964">Secreted</keyword>